<sequence>MLSSIRRASRQNNIVNRKQYQKATSYTGIFSTRYANFNGTRNLTSTGKDPERPNHAFTKTYDPSLVESGWYEWWQKKGLFEPKTKSSPEIYEFLMLAPPPNITGVLHLGHALTFSIQDAFARWHRMRGDIVNWIPGTDHAGISTQTVVEKQLYNNYKLTRYDLGREKFVEKIWEWKAQSGSQILEQMLQSVISDIELDHIDIEKPTLINVPGYHKKVQFGVLHNIIYTVVDPPSSGPHQLVVSTTRPETLLGDVAIAINPNDQRYKSLHGKRVLHPILNKEIPIVLDAELVDLEFGTGAVKITPAHDVDDYHCGKRHSLPSPCIFDQSGNIINDAEYGNYKGMNRWEARVQIIEDLKDLGYYDGSKDGGPTTISTCSRTGDIIEPMLKPQWYVRCKDVARLAKNLVLEGKLKLQPKSQVKEWFRWLDNIQDWCISRQLWWGHRIPAYNVVFTVDKSETKNGEAKIPNSFTPSCQITNLH</sequence>
<dbReference type="InterPro" id="IPR009008">
    <property type="entry name" value="Val/Leu/Ile-tRNA-synth_edit"/>
</dbReference>
<gene>
    <name evidence="10" type="ORF">H4219_001681</name>
</gene>
<dbReference type="InterPro" id="IPR014729">
    <property type="entry name" value="Rossmann-like_a/b/a_fold"/>
</dbReference>
<keyword evidence="3 8" id="KW-0547">Nucleotide-binding</keyword>
<dbReference type="SUPFAM" id="SSF50677">
    <property type="entry name" value="ValRS/IleRS/LeuRS editing domain"/>
    <property type="match status" value="1"/>
</dbReference>
<dbReference type="Gene3D" id="3.90.740.10">
    <property type="entry name" value="Valyl/Leucyl/Isoleucyl-tRNA synthetase, editing domain"/>
    <property type="match status" value="1"/>
</dbReference>
<dbReference type="EMBL" id="JANBPU010000020">
    <property type="protein sequence ID" value="KAJ1919901.1"/>
    <property type="molecule type" value="Genomic_DNA"/>
</dbReference>
<dbReference type="PANTHER" id="PTHR11946">
    <property type="entry name" value="VALYL-TRNA SYNTHETASES"/>
    <property type="match status" value="1"/>
</dbReference>
<evidence type="ECO:0000256" key="7">
    <source>
        <dbReference type="ARBA" id="ARBA00029936"/>
    </source>
</evidence>
<dbReference type="GO" id="GO:0006438">
    <property type="term" value="P:valyl-tRNA aminoacylation"/>
    <property type="evidence" value="ECO:0007669"/>
    <property type="project" value="InterPro"/>
</dbReference>
<comment type="caution">
    <text evidence="10">The sequence shown here is derived from an EMBL/GenBank/DDBJ whole genome shotgun (WGS) entry which is preliminary data.</text>
</comment>
<accession>A0A9W8DVR9</accession>
<evidence type="ECO:0000256" key="3">
    <source>
        <dbReference type="ARBA" id="ARBA00022741"/>
    </source>
</evidence>
<evidence type="ECO:0000256" key="1">
    <source>
        <dbReference type="ARBA" id="ARBA00013169"/>
    </source>
</evidence>
<evidence type="ECO:0000256" key="4">
    <source>
        <dbReference type="ARBA" id="ARBA00022840"/>
    </source>
</evidence>
<evidence type="ECO:0000313" key="11">
    <source>
        <dbReference type="Proteomes" id="UP001150538"/>
    </source>
</evidence>
<name>A0A9W8DVR9_9FUNG</name>
<evidence type="ECO:0000256" key="6">
    <source>
        <dbReference type="ARBA" id="ARBA00023146"/>
    </source>
</evidence>
<reference evidence="10" key="1">
    <citation type="submission" date="2022-07" db="EMBL/GenBank/DDBJ databases">
        <title>Phylogenomic reconstructions and comparative analyses of Kickxellomycotina fungi.</title>
        <authorList>
            <person name="Reynolds N.K."/>
            <person name="Stajich J.E."/>
            <person name="Barry K."/>
            <person name="Grigoriev I.V."/>
            <person name="Crous P."/>
            <person name="Smith M.E."/>
        </authorList>
    </citation>
    <scope>NUCLEOTIDE SEQUENCE</scope>
    <source>
        <strain evidence="10">NBRC 100468</strain>
    </source>
</reference>
<dbReference type="Proteomes" id="UP001150538">
    <property type="component" value="Unassembled WGS sequence"/>
</dbReference>
<dbReference type="InterPro" id="IPR002303">
    <property type="entry name" value="Valyl-tRNA_ligase"/>
</dbReference>
<dbReference type="PROSITE" id="PS00178">
    <property type="entry name" value="AA_TRNA_LIGASE_I"/>
    <property type="match status" value="1"/>
</dbReference>
<evidence type="ECO:0000256" key="8">
    <source>
        <dbReference type="RuleBase" id="RU363035"/>
    </source>
</evidence>
<dbReference type="GO" id="GO:0002161">
    <property type="term" value="F:aminoacyl-tRNA deacylase activity"/>
    <property type="evidence" value="ECO:0007669"/>
    <property type="project" value="InterPro"/>
</dbReference>
<keyword evidence="6 8" id="KW-0030">Aminoacyl-tRNA synthetase</keyword>
<keyword evidence="2 8" id="KW-0436">Ligase</keyword>
<feature type="domain" description="Aminoacyl-tRNA synthetase class Ia" evidence="9">
    <location>
        <begin position="70"/>
        <end position="452"/>
    </location>
</feature>
<dbReference type="EC" id="6.1.1.9" evidence="1"/>
<keyword evidence="5 8" id="KW-0648">Protein biosynthesis</keyword>
<dbReference type="PANTHER" id="PTHR11946:SF57">
    <property type="entry name" value="VALINE--TRNA LIGASE, MITOCHONDRIAL-RELATED"/>
    <property type="match status" value="1"/>
</dbReference>
<evidence type="ECO:0000259" key="9">
    <source>
        <dbReference type="Pfam" id="PF00133"/>
    </source>
</evidence>
<evidence type="ECO:0000256" key="2">
    <source>
        <dbReference type="ARBA" id="ARBA00022598"/>
    </source>
</evidence>
<proteinExistence type="inferred from homology"/>
<dbReference type="SUPFAM" id="SSF52374">
    <property type="entry name" value="Nucleotidylyl transferase"/>
    <property type="match status" value="1"/>
</dbReference>
<evidence type="ECO:0000313" key="10">
    <source>
        <dbReference type="EMBL" id="KAJ1919901.1"/>
    </source>
</evidence>
<keyword evidence="11" id="KW-1185">Reference proteome</keyword>
<dbReference type="PRINTS" id="PR00986">
    <property type="entry name" value="TRNASYNTHVAL"/>
</dbReference>
<dbReference type="Gene3D" id="3.40.50.620">
    <property type="entry name" value="HUPs"/>
    <property type="match status" value="2"/>
</dbReference>
<dbReference type="AlphaFoldDB" id="A0A9W8DVR9"/>
<dbReference type="GO" id="GO:0004832">
    <property type="term" value="F:valine-tRNA ligase activity"/>
    <property type="evidence" value="ECO:0007669"/>
    <property type="project" value="UniProtKB-EC"/>
</dbReference>
<dbReference type="OrthoDB" id="629407at2759"/>
<dbReference type="InterPro" id="IPR002300">
    <property type="entry name" value="aa-tRNA-synth_Ia"/>
</dbReference>
<evidence type="ECO:0000256" key="5">
    <source>
        <dbReference type="ARBA" id="ARBA00022917"/>
    </source>
</evidence>
<keyword evidence="4 8" id="KW-0067">ATP-binding</keyword>
<comment type="similarity">
    <text evidence="8">Belongs to the class-I aminoacyl-tRNA synthetase family.</text>
</comment>
<dbReference type="InterPro" id="IPR001412">
    <property type="entry name" value="aa-tRNA-synth_I_CS"/>
</dbReference>
<organism evidence="10 11">
    <name type="scientific">Mycoemilia scoparia</name>
    <dbReference type="NCBI Taxonomy" id="417184"/>
    <lineage>
        <taxon>Eukaryota</taxon>
        <taxon>Fungi</taxon>
        <taxon>Fungi incertae sedis</taxon>
        <taxon>Zoopagomycota</taxon>
        <taxon>Kickxellomycotina</taxon>
        <taxon>Kickxellomycetes</taxon>
        <taxon>Kickxellales</taxon>
        <taxon>Kickxellaceae</taxon>
        <taxon>Mycoemilia</taxon>
    </lineage>
</organism>
<dbReference type="GO" id="GO:0005829">
    <property type="term" value="C:cytosol"/>
    <property type="evidence" value="ECO:0007669"/>
    <property type="project" value="TreeGrafter"/>
</dbReference>
<dbReference type="Pfam" id="PF00133">
    <property type="entry name" value="tRNA-synt_1"/>
    <property type="match status" value="1"/>
</dbReference>
<dbReference type="GO" id="GO:0005524">
    <property type="term" value="F:ATP binding"/>
    <property type="evidence" value="ECO:0007669"/>
    <property type="project" value="UniProtKB-KW"/>
</dbReference>
<protein>
    <recommendedName>
        <fullName evidence="1">valine--tRNA ligase</fullName>
        <ecNumber evidence="1">6.1.1.9</ecNumber>
    </recommendedName>
    <alternativeName>
        <fullName evidence="7">Valyl-tRNA synthetase</fullName>
    </alternativeName>
</protein>